<dbReference type="RefSeq" id="WP_136130345.1">
    <property type="nucleotide sequence ID" value="NZ_PDKU01000004.1"/>
</dbReference>
<keyword evidence="3 7" id="KW-0808">Transferase</keyword>
<dbReference type="EC" id="2.5.1.145" evidence="7"/>
<comment type="subcellular location">
    <subcellularLocation>
        <location evidence="7">Cell membrane</location>
        <topology evidence="7">Multi-pass membrane protein</topology>
    </subcellularLocation>
</comment>
<comment type="similarity">
    <text evidence="1 7">Belongs to the Lgt family.</text>
</comment>
<feature type="transmembrane region" description="Helical" evidence="7">
    <location>
        <begin position="62"/>
        <end position="82"/>
    </location>
</feature>
<gene>
    <name evidence="7" type="primary">lgt</name>
    <name evidence="8" type="ORF">CRV10_02910</name>
</gene>
<keyword evidence="5 7" id="KW-1133">Transmembrane helix</keyword>
<evidence type="ECO:0000313" key="8">
    <source>
        <dbReference type="EMBL" id="PPI86402.1"/>
    </source>
</evidence>
<dbReference type="PANTHER" id="PTHR30589">
    <property type="entry name" value="PROLIPOPROTEIN DIACYLGLYCERYL TRANSFERASE"/>
    <property type="match status" value="1"/>
</dbReference>
<feature type="transmembrane region" description="Helical" evidence="7">
    <location>
        <begin position="132"/>
        <end position="150"/>
    </location>
</feature>
<dbReference type="PANTHER" id="PTHR30589:SF0">
    <property type="entry name" value="PHOSPHATIDYLGLYCEROL--PROLIPOPROTEIN DIACYLGLYCERYL TRANSFERASE"/>
    <property type="match status" value="1"/>
</dbReference>
<protein>
    <recommendedName>
        <fullName evidence="7">Phosphatidylglycerol--prolipoprotein diacylglyceryl transferase</fullName>
        <ecNumber evidence="7">2.5.1.145</ecNumber>
    </recommendedName>
</protein>
<evidence type="ECO:0000256" key="3">
    <source>
        <dbReference type="ARBA" id="ARBA00022679"/>
    </source>
</evidence>
<comment type="pathway">
    <text evidence="7">Protein modification; lipoprotein biosynthesis (diacylglyceryl transfer).</text>
</comment>
<evidence type="ECO:0000256" key="6">
    <source>
        <dbReference type="ARBA" id="ARBA00023136"/>
    </source>
</evidence>
<evidence type="ECO:0000256" key="1">
    <source>
        <dbReference type="ARBA" id="ARBA00007150"/>
    </source>
</evidence>
<dbReference type="GO" id="GO:0008961">
    <property type="term" value="F:phosphatidylglycerol-prolipoprotein diacylglyceryl transferase activity"/>
    <property type="evidence" value="ECO:0007669"/>
    <property type="project" value="UniProtKB-UniRule"/>
</dbReference>
<name>A0A2P5SVQ8_9GAMM</name>
<evidence type="ECO:0000313" key="9">
    <source>
        <dbReference type="Proteomes" id="UP000296144"/>
    </source>
</evidence>
<dbReference type="NCBIfam" id="TIGR00544">
    <property type="entry name" value="lgt"/>
    <property type="match status" value="1"/>
</dbReference>
<dbReference type="InterPro" id="IPR001640">
    <property type="entry name" value="Lgt"/>
</dbReference>
<keyword evidence="8" id="KW-0449">Lipoprotein</keyword>
<keyword evidence="4 7" id="KW-0812">Transmembrane</keyword>
<dbReference type="Proteomes" id="UP000296144">
    <property type="component" value="Unassembled WGS sequence"/>
</dbReference>
<keyword evidence="6 7" id="KW-0472">Membrane</keyword>
<dbReference type="AlphaFoldDB" id="A0A2P5SVQ8"/>
<reference evidence="8 9" key="1">
    <citation type="journal article" date="2018" name="Genome Biol. Evol.">
        <title>Cladogenesis and Genomic Streamlining in Extracellular Endosymbionts of Tropical Stink Bugs.</title>
        <authorList>
            <person name="Otero-Bravo A."/>
            <person name="Goffredi S."/>
            <person name="Sabree Z.L."/>
        </authorList>
    </citation>
    <scope>NUCLEOTIDE SEQUENCE [LARGE SCALE GENOMIC DNA]</scope>
    <source>
        <strain evidence="8 9">SoEL</strain>
    </source>
</reference>
<organism evidence="8 9">
    <name type="scientific">Candidatus Pantoea edessiphila</name>
    <dbReference type="NCBI Taxonomy" id="2044610"/>
    <lineage>
        <taxon>Bacteria</taxon>
        <taxon>Pseudomonadati</taxon>
        <taxon>Pseudomonadota</taxon>
        <taxon>Gammaproteobacteria</taxon>
        <taxon>Enterobacterales</taxon>
        <taxon>Erwiniaceae</taxon>
        <taxon>Pantoea</taxon>
    </lineage>
</organism>
<dbReference type="Pfam" id="PF01790">
    <property type="entry name" value="LGT"/>
    <property type="match status" value="1"/>
</dbReference>
<feature type="transmembrane region" description="Helical" evidence="7">
    <location>
        <begin position="228"/>
        <end position="247"/>
    </location>
</feature>
<comment type="catalytic activity">
    <reaction evidence="7">
        <text>L-cysteinyl-[prolipoprotein] + a 1,2-diacyl-sn-glycero-3-phospho-(1'-sn-glycerol) = an S-1,2-diacyl-sn-glyceryl-L-cysteinyl-[prolipoprotein] + sn-glycerol 1-phosphate + H(+)</text>
        <dbReference type="Rhea" id="RHEA:56712"/>
        <dbReference type="Rhea" id="RHEA-COMP:14679"/>
        <dbReference type="Rhea" id="RHEA-COMP:14680"/>
        <dbReference type="ChEBI" id="CHEBI:15378"/>
        <dbReference type="ChEBI" id="CHEBI:29950"/>
        <dbReference type="ChEBI" id="CHEBI:57685"/>
        <dbReference type="ChEBI" id="CHEBI:64716"/>
        <dbReference type="ChEBI" id="CHEBI:140658"/>
        <dbReference type="EC" id="2.5.1.145"/>
    </reaction>
</comment>
<feature type="transmembrane region" description="Helical" evidence="7">
    <location>
        <begin position="267"/>
        <end position="284"/>
    </location>
</feature>
<accession>A0A2P5SVQ8</accession>
<evidence type="ECO:0000256" key="4">
    <source>
        <dbReference type="ARBA" id="ARBA00022692"/>
    </source>
</evidence>
<dbReference type="HAMAP" id="MF_01147">
    <property type="entry name" value="Lgt"/>
    <property type="match status" value="1"/>
</dbReference>
<feature type="transmembrane region" description="Helical" evidence="7">
    <location>
        <begin position="202"/>
        <end position="221"/>
    </location>
</feature>
<sequence>MITKYIIFPKINPVIFSFGPISFRWYGFMYLIGLIFAVWLAKHRINSYQSNLKITEKEIENFLYYCFLAAIVGGRIGYMLFYNLHLFIKQPLYLLKIWNGGMSFHGGLIGVIITIIYFSYKNKINFFAISDFIAPLVPFGLGAGRLGNFINGELWGRVTLNFPLAVLFPNSYNEDLIVSLSNPKYQLLLNKYGALPRHPSQLYEFVLEGVLLFFILNLFIYKSRPMGSTSGLFLFCYGIFRILAEFFRQPDVQLGLFYDTISMGQLLSLPMVIIGLIIIIWANISMKNKN</sequence>
<dbReference type="UniPathway" id="UPA00664"/>
<feature type="transmembrane region" description="Helical" evidence="7">
    <location>
        <begin position="102"/>
        <end position="120"/>
    </location>
</feature>
<dbReference type="EMBL" id="PDKU01000004">
    <property type="protein sequence ID" value="PPI86402.1"/>
    <property type="molecule type" value="Genomic_DNA"/>
</dbReference>
<evidence type="ECO:0000256" key="5">
    <source>
        <dbReference type="ARBA" id="ARBA00022989"/>
    </source>
</evidence>
<proteinExistence type="inferred from homology"/>
<comment type="caution">
    <text evidence="8">The sequence shown here is derived from an EMBL/GenBank/DDBJ whole genome shotgun (WGS) entry which is preliminary data.</text>
</comment>
<feature type="binding site" evidence="7">
    <location>
        <position position="145"/>
    </location>
    <ligand>
        <name>a 1,2-diacyl-sn-glycero-3-phospho-(1'-sn-glycerol)</name>
        <dbReference type="ChEBI" id="CHEBI:64716"/>
    </ligand>
</feature>
<keyword evidence="9" id="KW-1185">Reference proteome</keyword>
<dbReference type="GO" id="GO:0042158">
    <property type="term" value="P:lipoprotein biosynthetic process"/>
    <property type="evidence" value="ECO:0007669"/>
    <property type="project" value="UniProtKB-UniRule"/>
</dbReference>
<dbReference type="PROSITE" id="PS01311">
    <property type="entry name" value="LGT"/>
    <property type="match status" value="1"/>
</dbReference>
<feature type="transmembrane region" description="Helical" evidence="7">
    <location>
        <begin position="23"/>
        <end position="41"/>
    </location>
</feature>
<evidence type="ECO:0000256" key="7">
    <source>
        <dbReference type="HAMAP-Rule" id="MF_01147"/>
    </source>
</evidence>
<evidence type="ECO:0000256" key="2">
    <source>
        <dbReference type="ARBA" id="ARBA00022475"/>
    </source>
</evidence>
<dbReference type="OrthoDB" id="871140at2"/>
<keyword evidence="2 7" id="KW-1003">Cell membrane</keyword>
<comment type="function">
    <text evidence="7">Catalyzes the transfer of the diacylglyceryl group from phosphatidylglycerol to the sulfhydryl group of the N-terminal cysteine of a prolipoprotein, the first step in the formation of mature lipoproteins.</text>
</comment>
<dbReference type="GO" id="GO:0005886">
    <property type="term" value="C:plasma membrane"/>
    <property type="evidence" value="ECO:0007669"/>
    <property type="project" value="UniProtKB-SubCell"/>
</dbReference>